<sequence length="228" mass="25226">MLTVQEVAKALPANLKTAATQALVDKVNAVVSDPLVAEAVRENFISYTNVLSDGKYKTEDYLNAVIYVSYKLMNYSNQDAYFMTFPQRQAALMARGASKKDISSYVAMYHKGKLVNAILEQTLIPSWVLNAPLYQEAINVQADLMHNSPSDKVRSDAANSLLTHLSKPKEGNFQINIGLQETSGMNEMRELLRQMASKQLEAIDSGVNTKEIAGQRIYEPETTINGTA</sequence>
<name>A0AAU6VZC9_9VIRU</name>
<accession>A0AAU6VZC9</accession>
<evidence type="ECO:0000313" key="1">
    <source>
        <dbReference type="EMBL" id="XAI69669.1"/>
    </source>
</evidence>
<reference evidence="1" key="1">
    <citation type="journal article" date="2024" name="J. Gen. Virol.">
        <title>Novel phages of Pseudomonas syringae unveil numerous potential auxiliary metabolic genes.</title>
        <authorList>
            <person name="Feltin C."/>
            <person name="Garneau J.R."/>
            <person name="Morris C.E."/>
            <person name="Berard A."/>
            <person name="Torres-Barcelo C."/>
        </authorList>
    </citation>
    <scope>NUCLEOTIDE SEQUENCE</scope>
</reference>
<gene>
    <name evidence="1" type="ORF">Arace01_00001</name>
</gene>
<proteinExistence type="predicted"/>
<protein>
    <submittedName>
        <fullName evidence="1">Small terminase subunit</fullName>
    </submittedName>
</protein>
<organism evidence="1">
    <name type="scientific">Pseudomonas phage Arace01</name>
    <dbReference type="NCBI Taxonomy" id="3138526"/>
    <lineage>
        <taxon>Viruses</taxon>
    </lineage>
</organism>
<dbReference type="EMBL" id="PP179312">
    <property type="protein sequence ID" value="XAI69669.1"/>
    <property type="molecule type" value="Genomic_DNA"/>
</dbReference>